<keyword evidence="3" id="KW-1185">Reference proteome</keyword>
<dbReference type="Proteomes" id="UP000320055">
    <property type="component" value="Unassembled WGS sequence"/>
</dbReference>
<keyword evidence="1" id="KW-1133">Transmembrane helix</keyword>
<feature type="transmembrane region" description="Helical" evidence="1">
    <location>
        <begin position="15"/>
        <end position="38"/>
    </location>
</feature>
<sequence length="57" mass="6730">MLIFGVRIDTFFDDYLIPLFYSGLLMAFEALENFFGLIHQSLREHPQQPLLQLKKLT</sequence>
<protein>
    <submittedName>
        <fullName evidence="2">Uncharacterized protein</fullName>
    </submittedName>
</protein>
<keyword evidence="1" id="KW-0472">Membrane</keyword>
<accession>A0A563VUK0</accession>
<proteinExistence type="predicted"/>
<evidence type="ECO:0000313" key="3">
    <source>
        <dbReference type="Proteomes" id="UP000320055"/>
    </source>
</evidence>
<dbReference type="EMBL" id="CAACVJ010000235">
    <property type="protein sequence ID" value="VEP15117.1"/>
    <property type="molecule type" value="Genomic_DNA"/>
</dbReference>
<evidence type="ECO:0000313" key="2">
    <source>
        <dbReference type="EMBL" id="VEP15117.1"/>
    </source>
</evidence>
<name>A0A563VUK0_9CYAN</name>
<gene>
    <name evidence="2" type="ORF">H1P_310018</name>
</gene>
<organism evidence="2 3">
    <name type="scientific">Hyella patelloides LEGE 07179</name>
    <dbReference type="NCBI Taxonomy" id="945734"/>
    <lineage>
        <taxon>Bacteria</taxon>
        <taxon>Bacillati</taxon>
        <taxon>Cyanobacteriota</taxon>
        <taxon>Cyanophyceae</taxon>
        <taxon>Pleurocapsales</taxon>
        <taxon>Hyellaceae</taxon>
        <taxon>Hyella</taxon>
    </lineage>
</organism>
<dbReference type="AlphaFoldDB" id="A0A563VUK0"/>
<evidence type="ECO:0000256" key="1">
    <source>
        <dbReference type="SAM" id="Phobius"/>
    </source>
</evidence>
<keyword evidence="1" id="KW-0812">Transmembrane</keyword>
<reference evidence="2 3" key="1">
    <citation type="submission" date="2019-01" db="EMBL/GenBank/DDBJ databases">
        <authorList>
            <person name="Brito A."/>
        </authorList>
    </citation>
    <scope>NUCLEOTIDE SEQUENCE [LARGE SCALE GENOMIC DNA]</scope>
    <source>
        <strain evidence="2">1</strain>
    </source>
</reference>